<evidence type="ECO:0000313" key="3">
    <source>
        <dbReference type="Proteomes" id="UP000070133"/>
    </source>
</evidence>
<feature type="transmembrane region" description="Helical" evidence="1">
    <location>
        <begin position="12"/>
        <end position="36"/>
    </location>
</feature>
<keyword evidence="1" id="KW-0812">Transmembrane</keyword>
<name>A0A139HN90_9PEZI</name>
<gene>
    <name evidence="2" type="ORF">AC578_8930</name>
</gene>
<dbReference type="STRING" id="321146.A0A139HN90"/>
<reference evidence="2 3" key="1">
    <citation type="submission" date="2015-07" db="EMBL/GenBank/DDBJ databases">
        <title>Comparative genomics of the Sigatoka disease complex on banana suggests a link between parallel evolutionary changes in Pseudocercospora fijiensis and Pseudocercospora eumusae and increased virulence on the banana host.</title>
        <authorList>
            <person name="Chang T.-C."/>
            <person name="Salvucci A."/>
            <person name="Crous P.W."/>
            <person name="Stergiopoulos I."/>
        </authorList>
    </citation>
    <scope>NUCLEOTIDE SEQUENCE [LARGE SCALE GENOMIC DNA]</scope>
    <source>
        <strain evidence="2 3">CBS 114824</strain>
    </source>
</reference>
<accession>A0A139HN90</accession>
<evidence type="ECO:0000256" key="1">
    <source>
        <dbReference type="SAM" id="Phobius"/>
    </source>
</evidence>
<comment type="caution">
    <text evidence="2">The sequence shown here is derived from an EMBL/GenBank/DDBJ whole genome shotgun (WGS) entry which is preliminary data.</text>
</comment>
<feature type="transmembrane region" description="Helical" evidence="1">
    <location>
        <begin position="105"/>
        <end position="126"/>
    </location>
</feature>
<feature type="transmembrane region" description="Helical" evidence="1">
    <location>
        <begin position="170"/>
        <end position="191"/>
    </location>
</feature>
<protein>
    <submittedName>
        <fullName evidence="2">Uncharacterized protein</fullName>
    </submittedName>
</protein>
<dbReference type="OrthoDB" id="5352400at2759"/>
<evidence type="ECO:0000313" key="2">
    <source>
        <dbReference type="EMBL" id="KXT03863.1"/>
    </source>
</evidence>
<dbReference type="AlphaFoldDB" id="A0A139HN90"/>
<dbReference type="Proteomes" id="UP000070133">
    <property type="component" value="Unassembled WGS sequence"/>
</dbReference>
<proteinExistence type="predicted"/>
<organism evidence="2 3">
    <name type="scientific">Pseudocercospora eumusae</name>
    <dbReference type="NCBI Taxonomy" id="321146"/>
    <lineage>
        <taxon>Eukaryota</taxon>
        <taxon>Fungi</taxon>
        <taxon>Dikarya</taxon>
        <taxon>Ascomycota</taxon>
        <taxon>Pezizomycotina</taxon>
        <taxon>Dothideomycetes</taxon>
        <taxon>Dothideomycetidae</taxon>
        <taxon>Mycosphaerellales</taxon>
        <taxon>Mycosphaerellaceae</taxon>
        <taxon>Pseudocercospora</taxon>
    </lineage>
</organism>
<keyword evidence="1" id="KW-0472">Membrane</keyword>
<keyword evidence="1" id="KW-1133">Transmembrane helix</keyword>
<keyword evidence="3" id="KW-1185">Reference proteome</keyword>
<sequence>MRFWFTREWRIPKVFIGLMILEFPLTVAMLTLMGIAHPNTYRTKLWQNGFDAGYNSAPNSILYDYANWRPAHIPLVWSRYMTQFNVVISILSMFILLAKSAMYVMHIFIPALSVFCHALLVALYSVSVYNQSRPDTSDKHLPQLSMPWYLSKGCKKADPGNKGYCLQARASFAVTIVMLVLFVVYLGYSAWNCVPTQHEKMEREAEYQSNLEMKKLSMYSDDEGLSKDERREKNRQLFLNLPKTPNTPGFGVHNPMTPRTVAFTQLNGGERAHVSSAGPSRSLPFRELSYELQSVQMGWKGKEMPDAR</sequence>
<feature type="transmembrane region" description="Helical" evidence="1">
    <location>
        <begin position="80"/>
        <end position="98"/>
    </location>
</feature>
<dbReference type="EMBL" id="LFZN01000026">
    <property type="protein sequence ID" value="KXT03863.1"/>
    <property type="molecule type" value="Genomic_DNA"/>
</dbReference>